<dbReference type="InterPro" id="IPR021229">
    <property type="entry name" value="DUF2800"/>
</dbReference>
<dbReference type="AlphaFoldDB" id="A0A1G6HRJ4"/>
<dbReference type="OrthoDB" id="9766061at2"/>
<gene>
    <name evidence="1" type="ORF">SAMN05421737_104143</name>
</gene>
<keyword evidence="2" id="KW-1185">Reference proteome</keyword>
<evidence type="ECO:0000313" key="2">
    <source>
        <dbReference type="Proteomes" id="UP000242662"/>
    </source>
</evidence>
<evidence type="ECO:0000313" key="1">
    <source>
        <dbReference type="EMBL" id="SDB96852.1"/>
    </source>
</evidence>
<proteinExistence type="predicted"/>
<protein>
    <recommendedName>
        <fullName evidence="3">PD-(D/E)XK nuclease superfamily protein</fullName>
    </recommendedName>
</protein>
<accession>A0A1G6HRJ4</accession>
<dbReference type="InterPro" id="IPR011604">
    <property type="entry name" value="PDDEXK-like_dom_sf"/>
</dbReference>
<evidence type="ECO:0008006" key="3">
    <source>
        <dbReference type="Google" id="ProtNLM"/>
    </source>
</evidence>
<organism evidence="1 2">
    <name type="scientific">Shouchella lonarensis</name>
    <dbReference type="NCBI Taxonomy" id="1464122"/>
    <lineage>
        <taxon>Bacteria</taxon>
        <taxon>Bacillati</taxon>
        <taxon>Bacillota</taxon>
        <taxon>Bacilli</taxon>
        <taxon>Bacillales</taxon>
        <taxon>Bacillaceae</taxon>
        <taxon>Shouchella</taxon>
    </lineage>
</organism>
<dbReference type="Gene3D" id="3.90.320.10">
    <property type="match status" value="1"/>
</dbReference>
<reference evidence="2" key="1">
    <citation type="submission" date="2016-09" db="EMBL/GenBank/DDBJ databases">
        <authorList>
            <person name="Varghese N."/>
            <person name="Submissions S."/>
        </authorList>
    </citation>
    <scope>NUCLEOTIDE SEQUENCE [LARGE SCALE GENOMIC DNA]</scope>
    <source>
        <strain evidence="2">25nlg</strain>
    </source>
</reference>
<name>A0A1G6HRJ4_9BACI</name>
<dbReference type="STRING" id="1464122.SAMN05421737_104143"/>
<dbReference type="RefSeq" id="WP_090775264.1">
    <property type="nucleotide sequence ID" value="NZ_FMYM01000004.1"/>
</dbReference>
<dbReference type="Proteomes" id="UP000242662">
    <property type="component" value="Unassembled WGS sequence"/>
</dbReference>
<dbReference type="Pfam" id="PF10926">
    <property type="entry name" value="DUF2800"/>
    <property type="match status" value="1"/>
</dbReference>
<sequence>MTQHATRAHAKLSASGAHRWMVCTPSANLEDKIEDRASNFALEGTAAHELSEIYLQRKFDKISKYEFAKKHHDFTEHTSFYNQDMEKYVKSYVDFVYERFNEMDKPHKLVLLEDRLDFSRWVPGGFGTGDVLIVAEGAIEVIDLKYGKGVRVDAHKNTQMMLYALGALDAYDMIYDINTVRMTIVQPRLDHISEYGLSAEELYAWADHMVKPLAKKAHVGGGELVAGKHCRFCKVKPTCEAWDMYRRKSAKEDFDVLTN</sequence>
<dbReference type="EMBL" id="FMYM01000004">
    <property type="protein sequence ID" value="SDB96852.1"/>
    <property type="molecule type" value="Genomic_DNA"/>
</dbReference>